<evidence type="ECO:0000313" key="3">
    <source>
        <dbReference type="Proteomes" id="UP000002899"/>
    </source>
</evidence>
<reference evidence="2 3" key="2">
    <citation type="journal article" date="2013" name="PLoS ONE">
        <title>Whole genome mapping and re-organization of the nuclear and mitochondrial genomes of Babesia microti isolates.</title>
        <authorList>
            <person name="Cornillot E."/>
            <person name="Dassouli A."/>
            <person name="Garg A."/>
            <person name="Pachikara N."/>
            <person name="Randazzo S."/>
            <person name="Depoix D."/>
            <person name="Carcy B."/>
            <person name="Delbecq S."/>
            <person name="Frutos R."/>
            <person name="Silva J.C."/>
            <person name="Sutton R."/>
            <person name="Krause P.J."/>
            <person name="Mamoun C.B."/>
        </authorList>
    </citation>
    <scope>NUCLEOTIDE SEQUENCE [LARGE SCALE GENOMIC DNA]</scope>
    <source>
        <strain evidence="2 3">RI</strain>
    </source>
</reference>
<dbReference type="AlphaFoldDB" id="A0A1N6LY35"/>
<dbReference type="SUPFAM" id="SSF52087">
    <property type="entry name" value="CRAL/TRIO domain"/>
    <property type="match status" value="1"/>
</dbReference>
<dbReference type="Pfam" id="PF00650">
    <property type="entry name" value="CRAL_TRIO"/>
    <property type="match status" value="1"/>
</dbReference>
<dbReference type="InterPro" id="IPR051026">
    <property type="entry name" value="PI/PC_transfer"/>
</dbReference>
<dbReference type="KEGG" id="bmic:BmR1_04g08195"/>
<dbReference type="EMBL" id="LN871599">
    <property type="protein sequence ID" value="SIO73796.1"/>
    <property type="molecule type" value="Genomic_DNA"/>
</dbReference>
<dbReference type="InterPro" id="IPR036273">
    <property type="entry name" value="CRAL/TRIO_N_dom_sf"/>
</dbReference>
<dbReference type="VEuPathDB" id="PiroplasmaDB:BmR1_04g08195"/>
<dbReference type="RefSeq" id="XP_021337856.1">
    <property type="nucleotide sequence ID" value="XM_021482668.1"/>
</dbReference>
<dbReference type="SUPFAM" id="SSF46938">
    <property type="entry name" value="CRAL/TRIO N-terminal domain"/>
    <property type="match status" value="1"/>
</dbReference>
<dbReference type="PRINTS" id="PR00180">
    <property type="entry name" value="CRETINALDHBP"/>
</dbReference>
<dbReference type="PANTHER" id="PTHR45657">
    <property type="entry name" value="CRAL-TRIO DOMAIN-CONTAINING PROTEIN YKL091C-RELATED"/>
    <property type="match status" value="1"/>
</dbReference>
<dbReference type="Proteomes" id="UP000002899">
    <property type="component" value="Chromosome IV"/>
</dbReference>
<sequence>MTATTKYDKERFSLTTLTEREQDGLVSALSDAEMKLLQAVKNRYIAEVASNVGVFDDIFFVRFLRARGFDEGKTCKMLDKYFKWRTDFKVNELIKSNFIERMLYVKKHYPHGYHGVDKLGRPMYIERMGVGNVPELMKVLSQEQILQYYVQLYEYLKHVILPACSIAANKCVEQAVTIIDLKGVSVTSINGKTKSLVQGMAKMSQDYFPEILGKMLFVNASSIFSIIWAIVKPLLDSKTIKKVTVISSKEKSLEALAELADPDQLPQFLGGACPNDEWSTNAVGPWMDPQIIRHLQDKYTSVPVELYDLAYLRIKTAATINLSDRDLGQL</sequence>
<dbReference type="Gene3D" id="1.10.8.20">
    <property type="entry name" value="N-terminal domain of phosphatidylinositol transfer protein sec14p"/>
    <property type="match status" value="1"/>
</dbReference>
<reference evidence="2 3" key="1">
    <citation type="journal article" date="2012" name="Nucleic Acids Res.">
        <title>Sequencing of the smallest Apicomplexan genome from the human pathogen Babesia microti.</title>
        <authorList>
            <person name="Cornillot E."/>
            <person name="Hadj-Kaddour K."/>
            <person name="Dassouli A."/>
            <person name="Noel B."/>
            <person name="Ranwez V."/>
            <person name="Vacherie B."/>
            <person name="Augagneur Y."/>
            <person name="Bres V."/>
            <person name="Duclos A."/>
            <person name="Randazzo S."/>
            <person name="Carcy B."/>
            <person name="Debierre-Grockiego F."/>
            <person name="Delbecq S."/>
            <person name="Moubri-Menage K."/>
            <person name="Shams-Eldin H."/>
            <person name="Usmani-Brown S."/>
            <person name="Bringaud F."/>
            <person name="Wincker P."/>
            <person name="Vivares C.P."/>
            <person name="Schwarz R.T."/>
            <person name="Schetters T.P."/>
            <person name="Krause P.J."/>
            <person name="Gorenflot A."/>
            <person name="Berry V."/>
            <person name="Barbe V."/>
            <person name="Ben Mamoun C."/>
        </authorList>
    </citation>
    <scope>NUCLEOTIDE SEQUENCE [LARGE SCALE GENOMIC DNA]</scope>
    <source>
        <strain evidence="2 3">RI</strain>
    </source>
</reference>
<dbReference type="SMART" id="SM00516">
    <property type="entry name" value="SEC14"/>
    <property type="match status" value="1"/>
</dbReference>
<dbReference type="SMART" id="SM01100">
    <property type="entry name" value="CRAL_TRIO_N"/>
    <property type="match status" value="1"/>
</dbReference>
<accession>A0A1N6LY35</accession>
<dbReference type="GeneID" id="24426275"/>
<dbReference type="InterPro" id="IPR001251">
    <property type="entry name" value="CRAL-TRIO_dom"/>
</dbReference>
<feature type="domain" description="CRAL-TRIO" evidence="1">
    <location>
        <begin position="101"/>
        <end position="277"/>
    </location>
</feature>
<protein>
    <submittedName>
        <fullName evidence="2">CRAL/TRIO domain</fullName>
    </submittedName>
</protein>
<keyword evidence="3" id="KW-1185">Reference proteome</keyword>
<dbReference type="InterPro" id="IPR011074">
    <property type="entry name" value="CRAL/TRIO_N_dom"/>
</dbReference>
<dbReference type="PROSITE" id="PS50191">
    <property type="entry name" value="CRAL_TRIO"/>
    <property type="match status" value="1"/>
</dbReference>
<dbReference type="Gene3D" id="3.40.525.10">
    <property type="entry name" value="CRAL-TRIO lipid binding domain"/>
    <property type="match status" value="1"/>
</dbReference>
<proteinExistence type="predicted"/>
<dbReference type="OrthoDB" id="1434354at2759"/>
<evidence type="ECO:0000259" key="1">
    <source>
        <dbReference type="PROSITE" id="PS50191"/>
    </source>
</evidence>
<name>A0A1N6LY35_BABMR</name>
<dbReference type="PANTHER" id="PTHR45657:SF1">
    <property type="entry name" value="CRAL-TRIO DOMAIN-CONTAINING PROTEIN YKL091C-RELATED"/>
    <property type="match status" value="1"/>
</dbReference>
<organism evidence="2 3">
    <name type="scientific">Babesia microti (strain RI)</name>
    <dbReference type="NCBI Taxonomy" id="1133968"/>
    <lineage>
        <taxon>Eukaryota</taxon>
        <taxon>Sar</taxon>
        <taxon>Alveolata</taxon>
        <taxon>Apicomplexa</taxon>
        <taxon>Aconoidasida</taxon>
        <taxon>Piroplasmida</taxon>
        <taxon>Babesiidae</taxon>
        <taxon>Babesia</taxon>
    </lineage>
</organism>
<dbReference type="InterPro" id="IPR036865">
    <property type="entry name" value="CRAL-TRIO_dom_sf"/>
</dbReference>
<evidence type="ECO:0000313" key="2">
    <source>
        <dbReference type="EMBL" id="SIO73796.1"/>
    </source>
</evidence>
<dbReference type="CDD" id="cd00170">
    <property type="entry name" value="SEC14"/>
    <property type="match status" value="1"/>
</dbReference>
<gene>
    <name evidence="2" type="ORF">BmR1_04g08195</name>
</gene>
<reference evidence="2 3" key="3">
    <citation type="journal article" date="2016" name="Sci. Rep.">
        <title>Genome-wide diversity and gene expression profiling of Babesia microti isolates identify polymorphic genes that mediate host-pathogen interactions.</title>
        <authorList>
            <person name="Silva J.C."/>
            <person name="Cornillot E."/>
            <person name="McCracken C."/>
            <person name="Usmani-Brown S."/>
            <person name="Dwivedi A."/>
            <person name="Ifeonu O.O."/>
            <person name="Crabtree J."/>
            <person name="Gotia H.T."/>
            <person name="Virji A.Z."/>
            <person name="Reynes C."/>
            <person name="Colinge J."/>
            <person name="Kumar V."/>
            <person name="Lawres L."/>
            <person name="Pazzi J.E."/>
            <person name="Pablo J.V."/>
            <person name="Hung C."/>
            <person name="Brancato J."/>
            <person name="Kumari P."/>
            <person name="Orvis J."/>
            <person name="Tretina K."/>
            <person name="Chibucos M."/>
            <person name="Ott S."/>
            <person name="Sadzewicz L."/>
            <person name="Sengamalay N."/>
            <person name="Shetty A.C."/>
            <person name="Su Q."/>
            <person name="Tallon L."/>
            <person name="Fraser C.M."/>
            <person name="Frutos R."/>
            <person name="Molina D.M."/>
            <person name="Krause P.J."/>
            <person name="Ben Mamoun C."/>
        </authorList>
    </citation>
    <scope>NUCLEOTIDE SEQUENCE [LARGE SCALE GENOMIC DNA]</scope>
    <source>
        <strain evidence="2 3">RI</strain>
    </source>
</reference>